<organism evidence="6 7">
    <name type="scientific">Dysosmobacter acutus</name>
    <dbReference type="NCBI Taxonomy" id="2841504"/>
    <lineage>
        <taxon>Bacteria</taxon>
        <taxon>Bacillati</taxon>
        <taxon>Bacillota</taxon>
        <taxon>Clostridia</taxon>
        <taxon>Eubacteriales</taxon>
        <taxon>Oscillospiraceae</taxon>
        <taxon>Dysosmobacter</taxon>
    </lineage>
</organism>
<gene>
    <name evidence="6" type="ORF">KQI82_13735</name>
</gene>
<evidence type="ECO:0000259" key="5">
    <source>
        <dbReference type="Pfam" id="PF00496"/>
    </source>
</evidence>
<evidence type="ECO:0000256" key="4">
    <source>
        <dbReference type="SAM" id="SignalP"/>
    </source>
</evidence>
<reference evidence="6 7" key="1">
    <citation type="submission" date="2021-06" db="EMBL/GenBank/DDBJ databases">
        <authorList>
            <person name="Sun Q."/>
            <person name="Li D."/>
        </authorList>
    </citation>
    <scope>NUCLEOTIDE SEQUENCE [LARGE SCALE GENOMIC DNA]</scope>
    <source>
        <strain evidence="6 7">MSJ-2</strain>
    </source>
</reference>
<evidence type="ECO:0000256" key="2">
    <source>
        <dbReference type="ARBA" id="ARBA00022448"/>
    </source>
</evidence>
<dbReference type="PROSITE" id="PS51257">
    <property type="entry name" value="PROKAR_LIPOPROTEIN"/>
    <property type="match status" value="1"/>
</dbReference>
<evidence type="ECO:0000256" key="1">
    <source>
        <dbReference type="ARBA" id="ARBA00005695"/>
    </source>
</evidence>
<name>A0ABS6FCE8_9FIRM</name>
<dbReference type="InterPro" id="IPR039424">
    <property type="entry name" value="SBP_5"/>
</dbReference>
<proteinExistence type="inferred from homology"/>
<comment type="caution">
    <text evidence="6">The sequence shown here is derived from an EMBL/GenBank/DDBJ whole genome shotgun (WGS) entry which is preliminary data.</text>
</comment>
<feature type="domain" description="Solute-binding protein family 5" evidence="5">
    <location>
        <begin position="86"/>
        <end position="431"/>
    </location>
</feature>
<dbReference type="RefSeq" id="WP_216633279.1">
    <property type="nucleotide sequence ID" value="NZ_JAHLQN010000001.1"/>
</dbReference>
<keyword evidence="3 4" id="KW-0732">Signal</keyword>
<feature type="signal peptide" evidence="4">
    <location>
        <begin position="1"/>
        <end position="21"/>
    </location>
</feature>
<dbReference type="EMBL" id="JAHLQN010000001">
    <property type="protein sequence ID" value="MBU5627968.1"/>
    <property type="molecule type" value="Genomic_DNA"/>
</dbReference>
<dbReference type="PIRSF" id="PIRSF002741">
    <property type="entry name" value="MppA"/>
    <property type="match status" value="1"/>
</dbReference>
<dbReference type="InterPro" id="IPR030678">
    <property type="entry name" value="Peptide/Ni-bd"/>
</dbReference>
<dbReference type="InterPro" id="IPR000914">
    <property type="entry name" value="SBP_5_dom"/>
</dbReference>
<protein>
    <submittedName>
        <fullName evidence="6">ABC transporter substrate-binding protein</fullName>
    </submittedName>
</protein>
<evidence type="ECO:0000256" key="3">
    <source>
        <dbReference type="ARBA" id="ARBA00022729"/>
    </source>
</evidence>
<dbReference type="CDD" id="cd00995">
    <property type="entry name" value="PBP2_NikA_DppA_OppA_like"/>
    <property type="match status" value="1"/>
</dbReference>
<evidence type="ECO:0000313" key="7">
    <source>
        <dbReference type="Proteomes" id="UP000787672"/>
    </source>
</evidence>
<keyword evidence="7" id="KW-1185">Reference proteome</keyword>
<dbReference type="Proteomes" id="UP000787672">
    <property type="component" value="Unassembled WGS sequence"/>
</dbReference>
<feature type="chain" id="PRO_5045049817" evidence="4">
    <location>
        <begin position="22"/>
        <end position="518"/>
    </location>
</feature>
<sequence>MKKRILSAMMAIAMTAGLLSACGGSGGYASGGAASSGAEKTVKDSVTVVLNSEPNGIDPQQTNQINAFVIQAQVFDTLVTIGGDGTPQPCLAESWETVDECTVRFHLRDDVTFHNGEKMTAEDVRYSIERATLNANSATMFSAFDGEKTAVVDETTVDIVTKEPFAAIFTYLSMSRAGIVCKSAVEEMGDDEAKRTPIGTGAFQFVDWSAGTQVTLERNENFWGEKPAYTTLTFKFVTEAASRAIEVETGNADIAFNPDASDVDRLSGSGDVTTVITPAFGATSIYLNPSDPVLSDLKVRQAMAYALDLEAIAESVYGAMGSAPGGICAQSFTSAAKLDLCPYDPDKARQLLSEAGYGEGEAEITVLAYTASDVQSIAEICQNMWKAAGFKVNLVQADMSAVLSDVREYKGSCWICGWSYAADDGGFFIGDFDPTYTGNFTYAFESRITDLKNQAASCMDPEERNELYRQAQEILYYEDMAIITVADKNIAYLTTPNVTGFVGAASGAPYLGDIVVYQ</sequence>
<dbReference type="PANTHER" id="PTHR30290:SF9">
    <property type="entry name" value="OLIGOPEPTIDE-BINDING PROTEIN APPA"/>
    <property type="match status" value="1"/>
</dbReference>
<dbReference type="Pfam" id="PF00496">
    <property type="entry name" value="SBP_bac_5"/>
    <property type="match status" value="1"/>
</dbReference>
<evidence type="ECO:0000313" key="6">
    <source>
        <dbReference type="EMBL" id="MBU5627968.1"/>
    </source>
</evidence>
<keyword evidence="2" id="KW-0813">Transport</keyword>
<dbReference type="PANTHER" id="PTHR30290">
    <property type="entry name" value="PERIPLASMIC BINDING COMPONENT OF ABC TRANSPORTER"/>
    <property type="match status" value="1"/>
</dbReference>
<comment type="similarity">
    <text evidence="1">Belongs to the bacterial solute-binding protein 5 family.</text>
</comment>
<accession>A0ABS6FCE8</accession>